<comment type="caution">
    <text evidence="1">The sequence shown here is derived from an EMBL/GenBank/DDBJ whole genome shotgun (WGS) entry which is preliminary data.</text>
</comment>
<accession>A0A8H6XIG8</accession>
<dbReference type="AlphaFoldDB" id="A0A8H6XIG8"/>
<proteinExistence type="predicted"/>
<evidence type="ECO:0000313" key="2">
    <source>
        <dbReference type="Proteomes" id="UP000620124"/>
    </source>
</evidence>
<protein>
    <submittedName>
        <fullName evidence="1">Uncharacterized protein</fullName>
    </submittedName>
</protein>
<name>A0A8H6XIG8_9AGAR</name>
<reference evidence="1" key="1">
    <citation type="submission" date="2020-05" db="EMBL/GenBank/DDBJ databases">
        <title>Mycena genomes resolve the evolution of fungal bioluminescence.</title>
        <authorList>
            <person name="Tsai I.J."/>
        </authorList>
    </citation>
    <scope>NUCLEOTIDE SEQUENCE</scope>
    <source>
        <strain evidence="1">CCC161011</strain>
    </source>
</reference>
<evidence type="ECO:0000313" key="1">
    <source>
        <dbReference type="EMBL" id="KAF7341264.1"/>
    </source>
</evidence>
<dbReference type="Proteomes" id="UP000620124">
    <property type="component" value="Unassembled WGS sequence"/>
</dbReference>
<keyword evidence="2" id="KW-1185">Reference proteome</keyword>
<organism evidence="1 2">
    <name type="scientific">Mycena venus</name>
    <dbReference type="NCBI Taxonomy" id="2733690"/>
    <lineage>
        <taxon>Eukaryota</taxon>
        <taxon>Fungi</taxon>
        <taxon>Dikarya</taxon>
        <taxon>Basidiomycota</taxon>
        <taxon>Agaricomycotina</taxon>
        <taxon>Agaricomycetes</taxon>
        <taxon>Agaricomycetidae</taxon>
        <taxon>Agaricales</taxon>
        <taxon>Marasmiineae</taxon>
        <taxon>Mycenaceae</taxon>
        <taxon>Mycena</taxon>
    </lineage>
</organism>
<gene>
    <name evidence="1" type="ORF">MVEN_01862300</name>
</gene>
<dbReference type="EMBL" id="JACAZI010000018">
    <property type="protein sequence ID" value="KAF7341264.1"/>
    <property type="molecule type" value="Genomic_DNA"/>
</dbReference>
<sequence>MVLRPPASNNGLLPDFDSYFLAADMPELQKVEIRAYWLPNHRTSSIVARIRQRMPMVFGEAPVPATYGGDAKWTSRIQEKMPQLAKHGILVVSSTCEQEVPTTVW</sequence>